<sequence length="524" mass="59184">MVAKTAKKVKSSTVSKELDTKELPSASNNKIDDALLERALKALLKHHERTASGKGDKQKLIGTDDESIQLQITLARVPQDPSSKPIRIDIPHPLHKVGEDEEDGDDALEEAEVCLIVKESSKPHIQKLISNFPKHLSHIKKVLGLDSLRKKYSRFEQRRELLHKYNFFMVDDRILPMVGKQLGKNFFETKKQPIPIKITREEALPFAIDRCLRATYMYVSAGTCVTIKAGYTSMSVTKILSNIQSIISNAIPKLPRKWANICALSIKTASSTSLPFYNKTPEELIEIAKLAGVPDRPTKKDDALAKRKREEKDEEKSKEEEANKEKKRQKQELAAKSPLLRALKKQKQEEDEEKEETKPAITPEKADKEEVNEVAAVEDKTKSSKKKRKKGKKTKTDETVEEKTKDDNKEDEEEKDVDKQQKKKKKKSKANKEEEKSSSTNTTNETKEEKKKFIASKKFKGAKAGYAFRMGDDGLGYYMDAGFKPDPMLMTLIKSHSPKSGGGRGAGGNKRRNSKSPGRRKGRR</sequence>
<protein>
    <recommendedName>
        <fullName evidence="3">Ribosomal protein L1</fullName>
    </recommendedName>
</protein>
<evidence type="ECO:0000256" key="1">
    <source>
        <dbReference type="SAM" id="MobiDB-lite"/>
    </source>
</evidence>
<dbReference type="Gene3D" id="3.40.50.790">
    <property type="match status" value="1"/>
</dbReference>
<feature type="compositionally biased region" description="Basic residues" evidence="1">
    <location>
        <begin position="383"/>
        <end position="393"/>
    </location>
</feature>
<feature type="compositionally biased region" description="Basic and acidic residues" evidence="1">
    <location>
        <begin position="364"/>
        <end position="382"/>
    </location>
</feature>
<accession>A0A7S4T425</accession>
<reference evidence="2" key="1">
    <citation type="submission" date="2021-01" db="EMBL/GenBank/DDBJ databases">
        <authorList>
            <person name="Corre E."/>
            <person name="Pelletier E."/>
            <person name="Niang G."/>
            <person name="Scheremetjew M."/>
            <person name="Finn R."/>
            <person name="Kale V."/>
            <person name="Holt S."/>
            <person name="Cochrane G."/>
            <person name="Meng A."/>
            <person name="Brown T."/>
            <person name="Cohen L."/>
        </authorList>
    </citation>
    <scope>NUCLEOTIDE SEQUENCE</scope>
    <source>
        <strain evidence="2">GSO104</strain>
    </source>
</reference>
<feature type="compositionally biased region" description="Basic residues" evidence="1">
    <location>
        <begin position="509"/>
        <end position="524"/>
    </location>
</feature>
<feature type="compositionally biased region" description="Basic residues" evidence="1">
    <location>
        <begin position="1"/>
        <end position="10"/>
    </location>
</feature>
<feature type="region of interest" description="Disordered" evidence="1">
    <location>
        <begin position="492"/>
        <end position="524"/>
    </location>
</feature>
<dbReference type="Pfam" id="PF00687">
    <property type="entry name" value="Ribosomal_L1"/>
    <property type="match status" value="1"/>
</dbReference>
<dbReference type="InterPro" id="IPR028364">
    <property type="entry name" value="Ribosomal_uL1/biogenesis"/>
</dbReference>
<feature type="region of interest" description="Disordered" evidence="1">
    <location>
        <begin position="1"/>
        <end position="31"/>
    </location>
</feature>
<evidence type="ECO:0008006" key="3">
    <source>
        <dbReference type="Google" id="ProtNLM"/>
    </source>
</evidence>
<organism evidence="2">
    <name type="scientific">Ditylum brightwellii</name>
    <dbReference type="NCBI Taxonomy" id="49249"/>
    <lineage>
        <taxon>Eukaryota</taxon>
        <taxon>Sar</taxon>
        <taxon>Stramenopiles</taxon>
        <taxon>Ochrophyta</taxon>
        <taxon>Bacillariophyta</taxon>
        <taxon>Mediophyceae</taxon>
        <taxon>Lithodesmiophycidae</taxon>
        <taxon>Lithodesmiales</taxon>
        <taxon>Lithodesmiaceae</taxon>
        <taxon>Ditylum</taxon>
    </lineage>
</organism>
<dbReference type="InterPro" id="IPR016095">
    <property type="entry name" value="Ribosomal_uL1_3-a/b-sand"/>
</dbReference>
<gene>
    <name evidence="2" type="ORF">DBRI00130_LOCUS42476</name>
</gene>
<feature type="compositionally biased region" description="Basic and acidic residues" evidence="1">
    <location>
        <begin position="296"/>
        <end position="324"/>
    </location>
</feature>
<dbReference type="SUPFAM" id="SSF56808">
    <property type="entry name" value="Ribosomal protein L1"/>
    <property type="match status" value="1"/>
</dbReference>
<dbReference type="AlphaFoldDB" id="A0A7S4T425"/>
<dbReference type="InterPro" id="IPR023674">
    <property type="entry name" value="Ribosomal_uL1-like"/>
</dbReference>
<name>A0A7S4T425_9STRA</name>
<dbReference type="CDD" id="cd00403">
    <property type="entry name" value="Ribosomal_L1"/>
    <property type="match status" value="1"/>
</dbReference>
<feature type="region of interest" description="Disordered" evidence="1">
    <location>
        <begin position="295"/>
        <end position="460"/>
    </location>
</feature>
<feature type="compositionally biased region" description="Basic and acidic residues" evidence="1">
    <location>
        <begin position="394"/>
        <end position="408"/>
    </location>
</feature>
<evidence type="ECO:0000313" key="2">
    <source>
        <dbReference type="EMBL" id="CAE4664792.1"/>
    </source>
</evidence>
<proteinExistence type="predicted"/>
<dbReference type="EMBL" id="HBNS01059080">
    <property type="protein sequence ID" value="CAE4664792.1"/>
    <property type="molecule type" value="Transcribed_RNA"/>
</dbReference>